<protein>
    <recommendedName>
        <fullName evidence="3">SWIM-type domain-containing protein</fullName>
    </recommendedName>
</protein>
<dbReference type="PANTHER" id="PTHR38133">
    <property type="entry name" value="SLR1429 PROTEIN"/>
    <property type="match status" value="1"/>
</dbReference>
<reference evidence="1" key="1">
    <citation type="submission" date="2021-01" db="EMBL/GenBank/DDBJ databases">
        <title>Whole genome shotgun sequence of Spirilliplanes yamanashiensis NBRC 15828.</title>
        <authorList>
            <person name="Komaki H."/>
            <person name="Tamura T."/>
        </authorList>
    </citation>
    <scope>NUCLEOTIDE SEQUENCE</scope>
    <source>
        <strain evidence="1">NBRC 15828</strain>
    </source>
</reference>
<evidence type="ECO:0000313" key="2">
    <source>
        <dbReference type="Proteomes" id="UP000652013"/>
    </source>
</evidence>
<evidence type="ECO:0008006" key="3">
    <source>
        <dbReference type="Google" id="ProtNLM"/>
    </source>
</evidence>
<dbReference type="EMBL" id="BOOY01000028">
    <property type="protein sequence ID" value="GIJ04479.1"/>
    <property type="molecule type" value="Genomic_DNA"/>
</dbReference>
<accession>A0A8J3YAS6</accession>
<dbReference type="Proteomes" id="UP000652013">
    <property type="component" value="Unassembled WGS sequence"/>
</dbReference>
<proteinExistence type="predicted"/>
<dbReference type="RefSeq" id="WP_239107680.1">
    <property type="nucleotide sequence ID" value="NZ_BAAAGJ010000005.1"/>
</dbReference>
<organism evidence="1 2">
    <name type="scientific">Spirilliplanes yamanashiensis</name>
    <dbReference type="NCBI Taxonomy" id="42233"/>
    <lineage>
        <taxon>Bacteria</taxon>
        <taxon>Bacillati</taxon>
        <taxon>Actinomycetota</taxon>
        <taxon>Actinomycetes</taxon>
        <taxon>Micromonosporales</taxon>
        <taxon>Micromonosporaceae</taxon>
        <taxon>Spirilliplanes</taxon>
    </lineage>
</organism>
<comment type="caution">
    <text evidence="1">The sequence shown here is derived from an EMBL/GenBank/DDBJ whole genome shotgun (WGS) entry which is preliminary data.</text>
</comment>
<gene>
    <name evidence="1" type="ORF">Sya03_38310</name>
</gene>
<name>A0A8J3YAS6_9ACTN</name>
<sequence>MTDEPRWSEPFVAMIESLGMGPRLARGRRDARAGHVRSLTINSSLVVAQVRGPEETVAHRARIAVRAYGAAEWARIEDHLAAEARYAADLLVGRMPADIARVCAALGLPLLPESIGDIAMDCTCDDPVRPCPHLAATCYALAASLDTDPFGMVAWRGRSREELLARLRPAAPAAPSSTPSPAAVDLASFWDAPPPAAPGADAGALGVQVAIVGLPGVVRRPDALLDELGPLVVDGADITGLLRPLYRRLGP</sequence>
<evidence type="ECO:0000313" key="1">
    <source>
        <dbReference type="EMBL" id="GIJ04479.1"/>
    </source>
</evidence>
<dbReference type="AlphaFoldDB" id="A0A8J3YAS6"/>
<keyword evidence="2" id="KW-1185">Reference proteome</keyword>
<dbReference type="PANTHER" id="PTHR38133:SF1">
    <property type="entry name" value="SLR1429 PROTEIN"/>
    <property type="match status" value="1"/>
</dbReference>